<organism evidence="2 3">
    <name type="scientific">Klebsormidium nitens</name>
    <name type="common">Green alga</name>
    <name type="synonym">Ulothrix nitens</name>
    <dbReference type="NCBI Taxonomy" id="105231"/>
    <lineage>
        <taxon>Eukaryota</taxon>
        <taxon>Viridiplantae</taxon>
        <taxon>Streptophyta</taxon>
        <taxon>Klebsormidiophyceae</taxon>
        <taxon>Klebsormidiales</taxon>
        <taxon>Klebsormidiaceae</taxon>
        <taxon>Klebsormidium</taxon>
    </lineage>
</organism>
<feature type="region of interest" description="Disordered" evidence="1">
    <location>
        <begin position="1"/>
        <end position="157"/>
    </location>
</feature>
<evidence type="ECO:0000313" key="3">
    <source>
        <dbReference type="Proteomes" id="UP000054558"/>
    </source>
</evidence>
<dbReference type="AlphaFoldDB" id="A0A1Y1HT59"/>
<proteinExistence type="predicted"/>
<protein>
    <submittedName>
        <fullName evidence="2">Uncharacterized protein</fullName>
    </submittedName>
</protein>
<name>A0A1Y1HT59_KLENI</name>
<dbReference type="OMA" id="RDHGHTS"/>
<dbReference type="Proteomes" id="UP000054558">
    <property type="component" value="Unassembled WGS sequence"/>
</dbReference>
<accession>A0A1Y1HT59</accession>
<sequence>MDRNDESADVSRESIRNGGQKGEAVQKRKELDGPDSGGRRDADEERRRGTERPDNAEERRKERKERANDERWERNGSSKDERSREQQGRMEDRSEGRSVRKEARDRGEGDDRARARDGDVRGSSKDDKKVTEPKNGRERERERGFERDDKKDRTSQS</sequence>
<keyword evidence="3" id="KW-1185">Reference proteome</keyword>
<feature type="compositionally biased region" description="Basic and acidic residues" evidence="1">
    <location>
        <begin position="1"/>
        <end position="15"/>
    </location>
</feature>
<reference evidence="2 3" key="1">
    <citation type="journal article" date="2014" name="Nat. Commun.">
        <title>Klebsormidium flaccidum genome reveals primary factors for plant terrestrial adaptation.</title>
        <authorList>
            <person name="Hori K."/>
            <person name="Maruyama F."/>
            <person name="Fujisawa T."/>
            <person name="Togashi T."/>
            <person name="Yamamoto N."/>
            <person name="Seo M."/>
            <person name="Sato S."/>
            <person name="Yamada T."/>
            <person name="Mori H."/>
            <person name="Tajima N."/>
            <person name="Moriyama T."/>
            <person name="Ikeuchi M."/>
            <person name="Watanabe M."/>
            <person name="Wada H."/>
            <person name="Kobayashi K."/>
            <person name="Saito M."/>
            <person name="Masuda T."/>
            <person name="Sasaki-Sekimoto Y."/>
            <person name="Mashiguchi K."/>
            <person name="Awai K."/>
            <person name="Shimojima M."/>
            <person name="Masuda S."/>
            <person name="Iwai M."/>
            <person name="Nobusawa T."/>
            <person name="Narise T."/>
            <person name="Kondo S."/>
            <person name="Saito H."/>
            <person name="Sato R."/>
            <person name="Murakawa M."/>
            <person name="Ihara Y."/>
            <person name="Oshima-Yamada Y."/>
            <person name="Ohtaka K."/>
            <person name="Satoh M."/>
            <person name="Sonobe K."/>
            <person name="Ishii M."/>
            <person name="Ohtani R."/>
            <person name="Kanamori-Sato M."/>
            <person name="Honoki R."/>
            <person name="Miyazaki D."/>
            <person name="Mochizuki H."/>
            <person name="Umetsu J."/>
            <person name="Higashi K."/>
            <person name="Shibata D."/>
            <person name="Kamiya Y."/>
            <person name="Sato N."/>
            <person name="Nakamura Y."/>
            <person name="Tabata S."/>
            <person name="Ida S."/>
            <person name="Kurokawa K."/>
            <person name="Ohta H."/>
        </authorList>
    </citation>
    <scope>NUCLEOTIDE SEQUENCE [LARGE SCALE GENOMIC DNA]</scope>
    <source>
        <strain evidence="2 3">NIES-2285</strain>
    </source>
</reference>
<evidence type="ECO:0000313" key="2">
    <source>
        <dbReference type="EMBL" id="GAQ81804.1"/>
    </source>
</evidence>
<feature type="compositionally biased region" description="Basic and acidic residues" evidence="1">
    <location>
        <begin position="24"/>
        <end position="157"/>
    </location>
</feature>
<evidence type="ECO:0000256" key="1">
    <source>
        <dbReference type="SAM" id="MobiDB-lite"/>
    </source>
</evidence>
<dbReference type="EMBL" id="DF237040">
    <property type="protein sequence ID" value="GAQ81804.1"/>
    <property type="molecule type" value="Genomic_DNA"/>
</dbReference>
<gene>
    <name evidence="2" type="ORF">KFL_000910235</name>
</gene>